<sequence>MAKLPKNPGGMALAREQLDQIVAGEVLLQGLHLEGLALALQQVLGVDQDGRQPAQLSHVSGFLLLVVQWLDL</sequence>
<dbReference type="AlphaFoldDB" id="A0A1H6YFS2"/>
<feature type="non-terminal residue" evidence="1">
    <location>
        <position position="72"/>
    </location>
</feature>
<dbReference type="EMBL" id="FNYO01000079">
    <property type="protein sequence ID" value="SEJ36060.1"/>
    <property type="molecule type" value="Genomic_DNA"/>
</dbReference>
<reference evidence="1 2" key="1">
    <citation type="submission" date="2016-10" db="EMBL/GenBank/DDBJ databases">
        <authorList>
            <person name="de Groot N.N."/>
        </authorList>
    </citation>
    <scope>NUCLEOTIDE SEQUENCE [LARGE SCALE GENOMIC DNA]</scope>
    <source>
        <strain evidence="1 2">DSM 1041</strain>
    </source>
</reference>
<gene>
    <name evidence="1" type="ORF">SAMN04244579_04074</name>
</gene>
<protein>
    <submittedName>
        <fullName evidence="1">Uncharacterized protein</fullName>
    </submittedName>
</protein>
<evidence type="ECO:0000313" key="1">
    <source>
        <dbReference type="EMBL" id="SEJ36060.1"/>
    </source>
</evidence>
<dbReference type="Proteomes" id="UP000199005">
    <property type="component" value="Unassembled WGS sequence"/>
</dbReference>
<proteinExistence type="predicted"/>
<name>A0A1H6YFS2_9GAMM</name>
<organism evidence="1 2">
    <name type="scientific">Azotobacter beijerinckii</name>
    <dbReference type="NCBI Taxonomy" id="170623"/>
    <lineage>
        <taxon>Bacteria</taxon>
        <taxon>Pseudomonadati</taxon>
        <taxon>Pseudomonadota</taxon>
        <taxon>Gammaproteobacteria</taxon>
        <taxon>Pseudomonadales</taxon>
        <taxon>Pseudomonadaceae</taxon>
        <taxon>Azotobacter</taxon>
    </lineage>
</organism>
<accession>A0A1H6YFS2</accession>
<evidence type="ECO:0000313" key="2">
    <source>
        <dbReference type="Proteomes" id="UP000199005"/>
    </source>
</evidence>